<evidence type="ECO:0000256" key="2">
    <source>
        <dbReference type="SAM" id="Phobius"/>
    </source>
</evidence>
<feature type="compositionally biased region" description="Polar residues" evidence="1">
    <location>
        <begin position="1"/>
        <end position="13"/>
    </location>
</feature>
<proteinExistence type="predicted"/>
<protein>
    <submittedName>
        <fullName evidence="3">Uncharacterized protein</fullName>
    </submittedName>
</protein>
<evidence type="ECO:0000256" key="1">
    <source>
        <dbReference type="SAM" id="MobiDB-lite"/>
    </source>
</evidence>
<reference evidence="3 4" key="1">
    <citation type="journal article" date="2013" name="PLoS Genet.">
        <title>The genome and development-dependent transcriptomes of Pyronema confluens: a window into fungal evolution.</title>
        <authorList>
            <person name="Traeger S."/>
            <person name="Altegoer F."/>
            <person name="Freitag M."/>
            <person name="Gabaldon T."/>
            <person name="Kempken F."/>
            <person name="Kumar A."/>
            <person name="Marcet-Houben M."/>
            <person name="Poggeler S."/>
            <person name="Stajich J.E."/>
            <person name="Nowrousian M."/>
        </authorList>
    </citation>
    <scope>NUCLEOTIDE SEQUENCE [LARGE SCALE GENOMIC DNA]</scope>
    <source>
        <strain evidence="4">CBS 100304</strain>
        <tissue evidence="3">Vegetative mycelium</tissue>
    </source>
</reference>
<keyword evidence="4" id="KW-1185">Reference proteome</keyword>
<feature type="transmembrane region" description="Helical" evidence="2">
    <location>
        <begin position="30"/>
        <end position="51"/>
    </location>
</feature>
<organism evidence="3 4">
    <name type="scientific">Pyronema omphalodes (strain CBS 100304)</name>
    <name type="common">Pyronema confluens</name>
    <dbReference type="NCBI Taxonomy" id="1076935"/>
    <lineage>
        <taxon>Eukaryota</taxon>
        <taxon>Fungi</taxon>
        <taxon>Dikarya</taxon>
        <taxon>Ascomycota</taxon>
        <taxon>Pezizomycotina</taxon>
        <taxon>Pezizomycetes</taxon>
        <taxon>Pezizales</taxon>
        <taxon>Pyronemataceae</taxon>
        <taxon>Pyronema</taxon>
    </lineage>
</organism>
<name>U4LYN3_PYROM</name>
<dbReference type="EMBL" id="HF936670">
    <property type="protein sequence ID" value="CCX34973.1"/>
    <property type="molecule type" value="Genomic_DNA"/>
</dbReference>
<dbReference type="AlphaFoldDB" id="U4LYN3"/>
<keyword evidence="2" id="KW-0812">Transmembrane</keyword>
<accession>U4LYN3</accession>
<keyword evidence="2" id="KW-1133">Transmembrane helix</keyword>
<keyword evidence="2" id="KW-0472">Membrane</keyword>
<evidence type="ECO:0000313" key="4">
    <source>
        <dbReference type="Proteomes" id="UP000018144"/>
    </source>
</evidence>
<feature type="region of interest" description="Disordered" evidence="1">
    <location>
        <begin position="1"/>
        <end position="20"/>
    </location>
</feature>
<dbReference type="Proteomes" id="UP000018144">
    <property type="component" value="Unassembled WGS sequence"/>
</dbReference>
<gene>
    <name evidence="3" type="ORF">PCON_04649</name>
</gene>
<evidence type="ECO:0000313" key="3">
    <source>
        <dbReference type="EMBL" id="CCX34973.1"/>
    </source>
</evidence>
<sequence>MTHSHQLIQTSLNPMPMTRKQPHLVSHDRLLMGAMFVASAGGWIGNVLTGLG</sequence>